<evidence type="ECO:0000313" key="2">
    <source>
        <dbReference type="EMBL" id="OCK75245.1"/>
    </source>
</evidence>
<dbReference type="OrthoDB" id="1937899at2759"/>
<keyword evidence="3" id="KW-1185">Reference proteome</keyword>
<reference evidence="2 3" key="1">
    <citation type="journal article" date="2016" name="Nat. Commun.">
        <title>Ectomycorrhizal ecology is imprinted in the genome of the dominant symbiotic fungus Cenococcum geophilum.</title>
        <authorList>
            <consortium name="DOE Joint Genome Institute"/>
            <person name="Peter M."/>
            <person name="Kohler A."/>
            <person name="Ohm R.A."/>
            <person name="Kuo A."/>
            <person name="Krutzmann J."/>
            <person name="Morin E."/>
            <person name="Arend M."/>
            <person name="Barry K.W."/>
            <person name="Binder M."/>
            <person name="Choi C."/>
            <person name="Clum A."/>
            <person name="Copeland A."/>
            <person name="Grisel N."/>
            <person name="Haridas S."/>
            <person name="Kipfer T."/>
            <person name="LaButti K."/>
            <person name="Lindquist E."/>
            <person name="Lipzen A."/>
            <person name="Maire R."/>
            <person name="Meier B."/>
            <person name="Mihaltcheva S."/>
            <person name="Molinier V."/>
            <person name="Murat C."/>
            <person name="Poggeler S."/>
            <person name="Quandt C.A."/>
            <person name="Sperisen C."/>
            <person name="Tritt A."/>
            <person name="Tisserant E."/>
            <person name="Crous P.W."/>
            <person name="Henrissat B."/>
            <person name="Nehls U."/>
            <person name="Egli S."/>
            <person name="Spatafora J.W."/>
            <person name="Grigoriev I.V."/>
            <person name="Martin F.M."/>
        </authorList>
    </citation>
    <scope>NUCLEOTIDE SEQUENCE [LARGE SCALE GENOMIC DNA]</scope>
    <source>
        <strain evidence="2 3">CBS 459.81</strain>
    </source>
</reference>
<dbReference type="EMBL" id="KV745344">
    <property type="protein sequence ID" value="OCK75245.1"/>
    <property type="molecule type" value="Genomic_DNA"/>
</dbReference>
<gene>
    <name evidence="2" type="ORF">K432DRAFT_446827</name>
</gene>
<dbReference type="GO" id="GO:0006282">
    <property type="term" value="P:regulation of DNA repair"/>
    <property type="evidence" value="ECO:0007669"/>
    <property type="project" value="InterPro"/>
</dbReference>
<dbReference type="Proteomes" id="UP000250266">
    <property type="component" value="Unassembled WGS sequence"/>
</dbReference>
<feature type="domain" description="PARG catalytic Macro" evidence="1">
    <location>
        <begin position="246"/>
        <end position="408"/>
    </location>
</feature>
<organism evidence="2 3">
    <name type="scientific">Lepidopterella palustris CBS 459.81</name>
    <dbReference type="NCBI Taxonomy" id="1314670"/>
    <lineage>
        <taxon>Eukaryota</taxon>
        <taxon>Fungi</taxon>
        <taxon>Dikarya</taxon>
        <taxon>Ascomycota</taxon>
        <taxon>Pezizomycotina</taxon>
        <taxon>Dothideomycetes</taxon>
        <taxon>Pleosporomycetidae</taxon>
        <taxon>Mytilinidiales</taxon>
        <taxon>Argynnaceae</taxon>
        <taxon>Lepidopterella</taxon>
    </lineage>
</organism>
<dbReference type="AlphaFoldDB" id="A0A8E2JAD0"/>
<proteinExistence type="predicted"/>
<protein>
    <recommendedName>
        <fullName evidence="1">PARG catalytic Macro domain-containing protein</fullName>
    </recommendedName>
</protein>
<name>A0A8E2JAD0_9PEZI</name>
<dbReference type="GO" id="GO:0004649">
    <property type="term" value="F:poly(ADP-ribose) glycohydrolase activity"/>
    <property type="evidence" value="ECO:0007669"/>
    <property type="project" value="InterPro"/>
</dbReference>
<dbReference type="Pfam" id="PF05028">
    <property type="entry name" value="PARG_cat_C"/>
    <property type="match status" value="1"/>
</dbReference>
<accession>A0A8E2JAD0</accession>
<evidence type="ECO:0000313" key="3">
    <source>
        <dbReference type="Proteomes" id="UP000250266"/>
    </source>
</evidence>
<sequence length="438" mass="47660">MEYKLPTHPSLSTIDPLAVCDDENPSQGQVLLKLIERALSSLPDAGTSVLPALIEDIAYSLHGNGRLDTSYLRQFLQTNSTAESLEAVQCLLNHALLLPGMFIGNTLPVLKPGHPPYSTRDIDILLAHQFLGSFSQPPGNTWGLPCFTSWFAADPAHWQAVEGYLRILLDHFAQGGYRDGEANPFIFCMSTANNPADPSLCKNHPNVNLYVVPEEFEPSDAQQVQPPFVLVAAHSQPGPGPTATHEERLQASSPALSISALVTPVIPPEAAVVTSSFPVHASWKGHNRTARLNKLYTPNDRPHRRYILADALQLDEAEEPVSGGLKDLQEGRIEREVRKLHAAFDGAQAMQKLVGYRDTMDRGCMPQTAPCVIEAAAWGCQAFGGNILAKAVFMMIASGLTGAQVRLTLLENRTEEIESVAQAAGQSLELSDCKYRTI</sequence>
<dbReference type="InterPro" id="IPR046372">
    <property type="entry name" value="PARG_cat_C"/>
</dbReference>
<evidence type="ECO:0000259" key="1">
    <source>
        <dbReference type="Pfam" id="PF05028"/>
    </source>
</evidence>